<evidence type="ECO:0000256" key="12">
    <source>
        <dbReference type="ARBA" id="ARBA00023242"/>
    </source>
</evidence>
<dbReference type="PANTHER" id="PTHR11630:SF48">
    <property type="entry name" value="DNA HELICASE MCM9"/>
    <property type="match status" value="1"/>
</dbReference>
<protein>
    <recommendedName>
        <fullName evidence="13">DNA helicase MCM9</fullName>
        <ecNumber evidence="3">3.6.4.12</ecNumber>
    </recommendedName>
    <alternativeName>
        <fullName evidence="14">Minichromosome maintenance 9</fullName>
    </alternativeName>
</protein>
<keyword evidence="10 16" id="KW-0238">DNA-binding</keyword>
<feature type="region of interest" description="Disordered" evidence="17">
    <location>
        <begin position="750"/>
        <end position="826"/>
    </location>
</feature>
<evidence type="ECO:0000256" key="1">
    <source>
        <dbReference type="ARBA" id="ARBA00004123"/>
    </source>
</evidence>
<keyword evidence="20" id="KW-1185">Reference proteome</keyword>
<feature type="region of interest" description="Disordered" evidence="17">
    <location>
        <begin position="700"/>
        <end position="733"/>
    </location>
</feature>
<dbReference type="Gene3D" id="2.20.28.10">
    <property type="match status" value="1"/>
</dbReference>
<dbReference type="EMBL" id="JAJSOF020000029">
    <property type="protein sequence ID" value="KAJ4431896.1"/>
    <property type="molecule type" value="Genomic_DNA"/>
</dbReference>
<dbReference type="Pfam" id="PF26066">
    <property type="entry name" value="MCM9_N"/>
    <property type="match status" value="1"/>
</dbReference>
<dbReference type="InterPro" id="IPR001208">
    <property type="entry name" value="MCM_dom"/>
</dbReference>
<dbReference type="InterPro" id="IPR033762">
    <property type="entry name" value="MCM_OB"/>
</dbReference>
<keyword evidence="8" id="KW-0347">Helicase</keyword>
<evidence type="ECO:0000259" key="18">
    <source>
        <dbReference type="PROSITE" id="PS50051"/>
    </source>
</evidence>
<dbReference type="Pfam" id="PF17207">
    <property type="entry name" value="MCM_OB"/>
    <property type="match status" value="1"/>
</dbReference>
<evidence type="ECO:0000256" key="2">
    <source>
        <dbReference type="ARBA" id="ARBA00008010"/>
    </source>
</evidence>
<dbReference type="Proteomes" id="UP001148838">
    <property type="component" value="Unassembled WGS sequence"/>
</dbReference>
<dbReference type="InterPro" id="IPR018525">
    <property type="entry name" value="MCM_CS"/>
</dbReference>
<dbReference type="InterPro" id="IPR012340">
    <property type="entry name" value="NA-bd_OB-fold"/>
</dbReference>
<dbReference type="EC" id="3.6.4.12" evidence="3"/>
<keyword evidence="9 16" id="KW-0067">ATP-binding</keyword>
<dbReference type="InterPro" id="IPR027417">
    <property type="entry name" value="P-loop_NTPase"/>
</dbReference>
<comment type="catalytic activity">
    <reaction evidence="15">
        <text>ATP + H2O = ADP + phosphate + H(+)</text>
        <dbReference type="Rhea" id="RHEA:13065"/>
        <dbReference type="ChEBI" id="CHEBI:15377"/>
        <dbReference type="ChEBI" id="CHEBI:15378"/>
        <dbReference type="ChEBI" id="CHEBI:30616"/>
        <dbReference type="ChEBI" id="CHEBI:43474"/>
        <dbReference type="ChEBI" id="CHEBI:456216"/>
        <dbReference type="EC" id="3.6.4.12"/>
    </reaction>
</comment>
<comment type="caution">
    <text evidence="19">The sequence shown here is derived from an EMBL/GenBank/DDBJ whole genome shotgun (WGS) entry which is preliminary data.</text>
</comment>
<keyword evidence="6" id="KW-0227">DNA damage</keyword>
<dbReference type="Pfam" id="PF00493">
    <property type="entry name" value="MCM"/>
    <property type="match status" value="1"/>
</dbReference>
<dbReference type="InterPro" id="IPR003593">
    <property type="entry name" value="AAA+_ATPase"/>
</dbReference>
<evidence type="ECO:0000256" key="14">
    <source>
        <dbReference type="ARBA" id="ARBA00042301"/>
    </source>
</evidence>
<dbReference type="InterPro" id="IPR041562">
    <property type="entry name" value="MCM_lid"/>
</dbReference>
<dbReference type="PROSITE" id="PS00847">
    <property type="entry name" value="MCM_1"/>
    <property type="match status" value="1"/>
</dbReference>
<keyword evidence="12" id="KW-0539">Nucleus</keyword>
<name>A0ABQ8SDJ3_PERAM</name>
<evidence type="ECO:0000256" key="8">
    <source>
        <dbReference type="ARBA" id="ARBA00022806"/>
    </source>
</evidence>
<dbReference type="SUPFAM" id="SSF52540">
    <property type="entry name" value="P-loop containing nucleoside triphosphate hydrolases"/>
    <property type="match status" value="1"/>
</dbReference>
<dbReference type="PRINTS" id="PR01657">
    <property type="entry name" value="MCMFAMILY"/>
</dbReference>
<evidence type="ECO:0000256" key="16">
    <source>
        <dbReference type="RuleBase" id="RU004070"/>
    </source>
</evidence>
<feature type="domain" description="MCM C-terminal AAA(+) ATPase" evidence="18">
    <location>
        <begin position="299"/>
        <end position="502"/>
    </location>
</feature>
<dbReference type="InterPro" id="IPR058768">
    <property type="entry name" value="MCM9_N"/>
</dbReference>
<dbReference type="Pfam" id="PF17855">
    <property type="entry name" value="MCM_lid"/>
    <property type="match status" value="1"/>
</dbReference>
<dbReference type="PANTHER" id="PTHR11630">
    <property type="entry name" value="DNA REPLICATION LICENSING FACTOR MCM FAMILY MEMBER"/>
    <property type="match status" value="1"/>
</dbReference>
<dbReference type="InterPro" id="IPR031327">
    <property type="entry name" value="MCM"/>
</dbReference>
<dbReference type="SUPFAM" id="SSF50249">
    <property type="entry name" value="Nucleic acid-binding proteins"/>
    <property type="match status" value="1"/>
</dbReference>
<keyword evidence="4" id="KW-0235">DNA replication</keyword>
<evidence type="ECO:0000256" key="17">
    <source>
        <dbReference type="SAM" id="MobiDB-lite"/>
    </source>
</evidence>
<evidence type="ECO:0000256" key="11">
    <source>
        <dbReference type="ARBA" id="ARBA00023204"/>
    </source>
</evidence>
<feature type="compositionally biased region" description="Basic and acidic residues" evidence="17">
    <location>
        <begin position="750"/>
        <end position="759"/>
    </location>
</feature>
<evidence type="ECO:0000256" key="9">
    <source>
        <dbReference type="ARBA" id="ARBA00022840"/>
    </source>
</evidence>
<evidence type="ECO:0000256" key="7">
    <source>
        <dbReference type="ARBA" id="ARBA00022801"/>
    </source>
</evidence>
<feature type="non-terminal residue" evidence="19">
    <location>
        <position position="1"/>
    </location>
</feature>
<dbReference type="SMART" id="SM00382">
    <property type="entry name" value="AAA"/>
    <property type="match status" value="1"/>
</dbReference>
<organism evidence="19 20">
    <name type="scientific">Periplaneta americana</name>
    <name type="common">American cockroach</name>
    <name type="synonym">Blatta americana</name>
    <dbReference type="NCBI Taxonomy" id="6978"/>
    <lineage>
        <taxon>Eukaryota</taxon>
        <taxon>Metazoa</taxon>
        <taxon>Ecdysozoa</taxon>
        <taxon>Arthropoda</taxon>
        <taxon>Hexapoda</taxon>
        <taxon>Insecta</taxon>
        <taxon>Pterygota</taxon>
        <taxon>Neoptera</taxon>
        <taxon>Polyneoptera</taxon>
        <taxon>Dictyoptera</taxon>
        <taxon>Blattodea</taxon>
        <taxon>Blattoidea</taxon>
        <taxon>Blattidae</taxon>
        <taxon>Blattinae</taxon>
        <taxon>Periplaneta</taxon>
    </lineage>
</organism>
<sequence length="996" mass="111999">NLFTQFLGMFQEYAIRHHKNELLAIMRAADEMKHYSITVNFVTLFEISTQLGDGILSNSKEVLPICDRALIGAQRDLVEDQSLENKHAHTVKINIHARMTALPVCPELHRTIFPRNEDLGSFLRVSGTVVRITTTKMLEFQRIYVCSKCKYTETVKADYEQYYTISSPSKCSNPEQCKGINLQPIKATDNFNYKDYQEIKIQEQVTKLKMGTIPRSMWVTLEDDMVDSCKPGDDVVICGTVMRRWRHMYDGSRSDIELVLKANHTQVCNDQRSSVLVTNETRDEFSKYWDAHSQEPLEARNHILASICPQVYGLYLVKLAIAVVLCGGVQKMDVSGCRVRGESHLLLVGDPGTGKSHLLRFVSKVCPRSVLTTGVGSTSAGLTVSAVRENGEWQLEAGALVLSDGGICCIDEFNSIREHDRTSIHEAMEQQTISVAKAGLVCKLNTRCTILAATNPKGCYDPAHPLSVNIALASPLLSRFDLVLILVDSRNDEWDRYVSGFILQGKDSINEYENNSQRGNLWGIEKLQAYFSIVKTLNPVFTEDATLVLRRYYHVQRQTDGRNAARTTVRLLESLVRLSQAHARLMFREEVTIQDAVVAVSLIESSMQGSALIGGIDTLHTSFPEDATKEFKIQVELVLQKLQLQEILTKELARLDRLKSRNSGLVHIGNLTSVREHRLMSNNQRNEKDDVEITIDSSVQSQLETSEEAVNVSRNDNSELSATNEAPKHSAISEKLNSVLTNIRKNRDKNICEAAEHQRKISKRKTSAMDKKRKQSNDVEVKDGGDTKSTEMKDSNKSKRRKQIMDKRTSNTEDTSKLPETTDIQSTERNKDLVNLKEKFSFTKKCSKSVINIYDNHASTNGAPVDICDEERTTLNEEDDKAVCSKPSARLSMSTLEKLKQFRQTNMKSDETVQRKKDNISTVLNNDDVDYLQNNRTKQSDAVTELANYGKKLSSSQQSNSSSSSSNVFPLLAKSSNNSSVFSLDVDDIEDLDLDI</sequence>
<reference evidence="19 20" key="1">
    <citation type="journal article" date="2022" name="Allergy">
        <title>Genome assembly and annotation of Periplaneta americana reveal a comprehensive cockroach allergen profile.</title>
        <authorList>
            <person name="Wang L."/>
            <person name="Xiong Q."/>
            <person name="Saelim N."/>
            <person name="Wang L."/>
            <person name="Nong W."/>
            <person name="Wan A.T."/>
            <person name="Shi M."/>
            <person name="Liu X."/>
            <person name="Cao Q."/>
            <person name="Hui J.H.L."/>
            <person name="Sookrung N."/>
            <person name="Leung T.F."/>
            <person name="Tungtrongchitr A."/>
            <person name="Tsui S.K.W."/>
        </authorList>
    </citation>
    <scope>NUCLEOTIDE SEQUENCE [LARGE SCALE GENOMIC DNA]</scope>
    <source>
        <strain evidence="19">PWHHKU_190912</strain>
    </source>
</reference>
<evidence type="ECO:0000313" key="20">
    <source>
        <dbReference type="Proteomes" id="UP001148838"/>
    </source>
</evidence>
<keyword evidence="7" id="KW-0378">Hydrolase</keyword>
<comment type="similarity">
    <text evidence="2 16">Belongs to the MCM family.</text>
</comment>
<feature type="compositionally biased region" description="Polar residues" evidence="17">
    <location>
        <begin position="712"/>
        <end position="724"/>
    </location>
</feature>
<accession>A0ABQ8SDJ3</accession>
<gene>
    <name evidence="19" type="ORF">ANN_20502</name>
</gene>
<evidence type="ECO:0000256" key="4">
    <source>
        <dbReference type="ARBA" id="ARBA00022705"/>
    </source>
</evidence>
<keyword evidence="5 16" id="KW-0547">Nucleotide-binding</keyword>
<evidence type="ECO:0000256" key="13">
    <source>
        <dbReference type="ARBA" id="ARBA00041085"/>
    </source>
</evidence>
<dbReference type="PROSITE" id="PS50051">
    <property type="entry name" value="MCM_2"/>
    <property type="match status" value="1"/>
</dbReference>
<evidence type="ECO:0000256" key="15">
    <source>
        <dbReference type="ARBA" id="ARBA00047995"/>
    </source>
</evidence>
<evidence type="ECO:0000256" key="10">
    <source>
        <dbReference type="ARBA" id="ARBA00023125"/>
    </source>
</evidence>
<evidence type="ECO:0000313" key="19">
    <source>
        <dbReference type="EMBL" id="KAJ4431896.1"/>
    </source>
</evidence>
<evidence type="ECO:0000256" key="5">
    <source>
        <dbReference type="ARBA" id="ARBA00022741"/>
    </source>
</evidence>
<dbReference type="SMART" id="SM00350">
    <property type="entry name" value="MCM"/>
    <property type="match status" value="1"/>
</dbReference>
<keyword evidence="11" id="KW-0234">DNA repair</keyword>
<evidence type="ECO:0000256" key="6">
    <source>
        <dbReference type="ARBA" id="ARBA00022763"/>
    </source>
</evidence>
<proteinExistence type="inferred from homology"/>
<dbReference type="Gene3D" id="2.40.50.140">
    <property type="entry name" value="Nucleic acid-binding proteins"/>
    <property type="match status" value="1"/>
</dbReference>
<feature type="compositionally biased region" description="Basic and acidic residues" evidence="17">
    <location>
        <begin position="767"/>
        <end position="817"/>
    </location>
</feature>
<dbReference type="Gene3D" id="3.40.50.300">
    <property type="entry name" value="P-loop containing nucleotide triphosphate hydrolases"/>
    <property type="match status" value="1"/>
</dbReference>
<evidence type="ECO:0000256" key="3">
    <source>
        <dbReference type="ARBA" id="ARBA00012551"/>
    </source>
</evidence>
<comment type="subcellular location">
    <subcellularLocation>
        <location evidence="1">Nucleus</location>
    </subcellularLocation>
</comment>